<dbReference type="EMBL" id="PXYL01000008">
    <property type="protein sequence ID" value="PSJ59473.1"/>
    <property type="molecule type" value="Genomic_DNA"/>
</dbReference>
<feature type="transmembrane region" description="Helical" evidence="1">
    <location>
        <begin position="100"/>
        <end position="119"/>
    </location>
</feature>
<evidence type="ECO:0008006" key="4">
    <source>
        <dbReference type="Google" id="ProtNLM"/>
    </source>
</evidence>
<evidence type="ECO:0000313" key="2">
    <source>
        <dbReference type="EMBL" id="PSJ59473.1"/>
    </source>
</evidence>
<comment type="caution">
    <text evidence="2">The sequence shown here is derived from an EMBL/GenBank/DDBJ whole genome shotgun (WGS) entry which is preliminary data.</text>
</comment>
<proteinExistence type="predicted"/>
<sequence>MQHTPSIGDETGSGWRFKCGVALLVLAIALVLAIPLLATLGVPAATLAAVTGAVFIINKLLLILIIALVGKAGFQQLKNAVASHIPRLGTVGPIGPVRHAIGLAMFWVPLTWSLLEPYIDYFWPGWRPNQWAYQLLGDLIFITGIFVLGGNFWEKVRALFIRTARVVDTASH</sequence>
<dbReference type="AlphaFoldDB" id="A0A2P7SAE5"/>
<evidence type="ECO:0000313" key="3">
    <source>
        <dbReference type="Proteomes" id="UP000240653"/>
    </source>
</evidence>
<name>A0A2P7SAE5_9HYPH</name>
<accession>A0A2P7SAE5</accession>
<feature type="transmembrane region" description="Helical" evidence="1">
    <location>
        <begin position="21"/>
        <end position="41"/>
    </location>
</feature>
<keyword evidence="1" id="KW-0472">Membrane</keyword>
<protein>
    <recommendedName>
        <fullName evidence="4">Transporter suffix domain-containing protein</fullName>
    </recommendedName>
</protein>
<evidence type="ECO:0000256" key="1">
    <source>
        <dbReference type="SAM" id="Phobius"/>
    </source>
</evidence>
<keyword evidence="1" id="KW-0812">Transmembrane</keyword>
<dbReference type="InterPro" id="IPR047961">
    <property type="entry name" value="Transp_suffix-like"/>
</dbReference>
<reference evidence="2 3" key="1">
    <citation type="submission" date="2018-03" db="EMBL/GenBank/DDBJ databases">
        <title>The draft genome of Mesorhizobium soli JCM 19897.</title>
        <authorList>
            <person name="Li L."/>
            <person name="Liu L."/>
            <person name="Liang L."/>
            <person name="Wang T."/>
            <person name="Zhang X."/>
        </authorList>
    </citation>
    <scope>NUCLEOTIDE SEQUENCE [LARGE SCALE GENOMIC DNA]</scope>
    <source>
        <strain evidence="2 3">JCM 19897</strain>
    </source>
</reference>
<dbReference type="NCBIfam" id="NF033684">
    <property type="entry name" value="suffix_2_RND"/>
    <property type="match status" value="1"/>
</dbReference>
<keyword evidence="3" id="KW-1185">Reference proteome</keyword>
<feature type="transmembrane region" description="Helical" evidence="1">
    <location>
        <begin position="47"/>
        <end position="69"/>
    </location>
</feature>
<keyword evidence="1" id="KW-1133">Transmembrane helix</keyword>
<dbReference type="Proteomes" id="UP000240653">
    <property type="component" value="Unassembled WGS sequence"/>
</dbReference>
<feature type="transmembrane region" description="Helical" evidence="1">
    <location>
        <begin position="131"/>
        <end position="153"/>
    </location>
</feature>
<dbReference type="OrthoDB" id="278817at2"/>
<gene>
    <name evidence="2" type="ORF">C7I85_17090</name>
</gene>
<organism evidence="2 3">
    <name type="scientific">Pseudaminobacter soli</name>
    <name type="common">ex Li et al. 2025</name>
    <dbReference type="NCBI Taxonomy" id="1295366"/>
    <lineage>
        <taxon>Bacteria</taxon>
        <taxon>Pseudomonadati</taxon>
        <taxon>Pseudomonadota</taxon>
        <taxon>Alphaproteobacteria</taxon>
        <taxon>Hyphomicrobiales</taxon>
        <taxon>Phyllobacteriaceae</taxon>
        <taxon>Pseudaminobacter</taxon>
    </lineage>
</organism>